<dbReference type="Pfam" id="PF13597">
    <property type="entry name" value="NRDD"/>
    <property type="match status" value="1"/>
</dbReference>
<proteinExistence type="predicted"/>
<evidence type="ECO:0000313" key="5">
    <source>
        <dbReference type="EMBL" id="EDO62810.1"/>
    </source>
</evidence>
<evidence type="ECO:0000256" key="3">
    <source>
        <dbReference type="PROSITE-ProRule" id="PRU00492"/>
    </source>
</evidence>
<dbReference type="PANTHER" id="PTHR21075:SF0">
    <property type="entry name" value="ANAEROBIC RIBONUCLEOSIDE-TRIPHOSPHATE REDUCTASE"/>
    <property type="match status" value="1"/>
</dbReference>
<dbReference type="NCBIfam" id="TIGR02487">
    <property type="entry name" value="NrdD"/>
    <property type="match status" value="1"/>
</dbReference>
<dbReference type="GO" id="GO:0004748">
    <property type="term" value="F:ribonucleoside-diphosphate reductase activity, thioredoxin disulfide as acceptor"/>
    <property type="evidence" value="ECO:0007669"/>
    <property type="project" value="TreeGrafter"/>
</dbReference>
<name>A7VPC3_9FIRM</name>
<evidence type="ECO:0000259" key="4">
    <source>
        <dbReference type="PROSITE" id="PS51161"/>
    </source>
</evidence>
<dbReference type="GO" id="GO:0031250">
    <property type="term" value="C:anaerobic ribonucleoside-triphosphate reductase complex"/>
    <property type="evidence" value="ECO:0007669"/>
    <property type="project" value="TreeGrafter"/>
</dbReference>
<reference evidence="5 6" key="2">
    <citation type="submission" date="2007-08" db="EMBL/GenBank/DDBJ databases">
        <authorList>
            <person name="Fulton L."/>
            <person name="Clifton S."/>
            <person name="Fulton B."/>
            <person name="Xu J."/>
            <person name="Minx P."/>
            <person name="Pepin K.H."/>
            <person name="Johnson M."/>
            <person name="Thiruvilangam P."/>
            <person name="Bhonagiri V."/>
            <person name="Nash W.E."/>
            <person name="Wang C."/>
            <person name="Mardis E.R."/>
            <person name="Wilson R.K."/>
        </authorList>
    </citation>
    <scope>NUCLEOTIDE SEQUENCE [LARGE SCALE GENOMIC DNA]</scope>
    <source>
        <strain evidence="5 6">DSM 753</strain>
    </source>
</reference>
<organism evidence="5 6">
    <name type="scientific">[Clostridium] leptum DSM 753</name>
    <dbReference type="NCBI Taxonomy" id="428125"/>
    <lineage>
        <taxon>Bacteria</taxon>
        <taxon>Bacillati</taxon>
        <taxon>Bacillota</taxon>
        <taxon>Clostridia</taxon>
        <taxon>Eubacteriales</taxon>
        <taxon>Oscillospiraceae</taxon>
        <taxon>Oscillospiraceae incertae sedis</taxon>
    </lineage>
</organism>
<reference evidence="5 6" key="1">
    <citation type="submission" date="2007-08" db="EMBL/GenBank/DDBJ databases">
        <title>Draft genome sequence of Clostridium leptum (DSM 753).</title>
        <authorList>
            <person name="Sudarsanam P."/>
            <person name="Ley R."/>
            <person name="Guruge J."/>
            <person name="Turnbaugh P.J."/>
            <person name="Mahowald M."/>
            <person name="Liep D."/>
            <person name="Gordon J."/>
        </authorList>
    </citation>
    <scope>NUCLEOTIDE SEQUENCE [LARGE SCALE GENOMIC DNA]</scope>
    <source>
        <strain evidence="5 6">DSM 753</strain>
    </source>
</reference>
<gene>
    <name evidence="5" type="primary">nrdD</name>
    <name evidence="5" type="ORF">CLOLEP_00399</name>
</gene>
<dbReference type="HOGENOM" id="CLU_002707_2_1_9"/>
<dbReference type="Gene3D" id="3.20.70.20">
    <property type="match status" value="1"/>
</dbReference>
<dbReference type="AlphaFoldDB" id="A7VPC3"/>
<dbReference type="NCBIfam" id="NF005497">
    <property type="entry name" value="PRK07111.1"/>
    <property type="match status" value="1"/>
</dbReference>
<dbReference type="GO" id="GO:0006260">
    <property type="term" value="P:DNA replication"/>
    <property type="evidence" value="ECO:0007669"/>
    <property type="project" value="InterPro"/>
</dbReference>
<dbReference type="PROSITE" id="PS51161">
    <property type="entry name" value="ATP_CONE"/>
    <property type="match status" value="1"/>
</dbReference>
<evidence type="ECO:0000256" key="2">
    <source>
        <dbReference type="ARBA" id="ARBA00022840"/>
    </source>
</evidence>
<keyword evidence="1 3" id="KW-0547">Nucleotide-binding</keyword>
<dbReference type="GO" id="GO:0008998">
    <property type="term" value="F:ribonucleoside-triphosphate reductase (thioredoxin) activity"/>
    <property type="evidence" value="ECO:0007669"/>
    <property type="project" value="UniProtKB-EC"/>
</dbReference>
<sequence length="795" mass="89500">MVSKVFKGEERSMIERIIKRDGREVPFEIDKISTAIYKAAEAIGGHNRGVAEELAKQVEDYIEKEEKISTPTVEHIQDVVERTLIESGHSRTAKEYILYRADRTRHREMNTRLMKIYEDLTFKAAKDNDIKRENANIDGDTAMGTMLKYGSEGAKQFYEMYILDPAHAKAHREGDIHIHDLDFLTLTTTCCQIDLDKLFTGGFSTGHGFLREPNDIASYSALACIAIQSNQNDQHGGQSIPNFDYAMAKGVIKTYQRIYRQNMARAIEIMEDAEDASALSKEIMAAATEKSAGAIPKLEDGEAYMEAELQILTDKFGAESAEKIQKFAFKHAGAETDRATYQAMEAFVHNLNTMHSRAGAQIPFSSINYGMDTTPEGRMVIRNVLLATEAGLGNGETPIFPIHIFKVKEGVNYNPGEPNYDLFKLACRVSAKRLFPNFSFIDAPYNLQYYKPGHPETEVAYMGCRTRVMANSYDPTREIVNGRGNLSFTSVNLPRIAILSNHNIDFFFEQLDRKIDLVIDQLLDRFELQAQKKARNYPFLMQQGIWLDSDNLKPDDEVREVLKHGTLTMGFIGLAETLKALTGYHHGESKEAQNLGLEIVGYMRQRMDQATKKHGMNFSLIATPAEGLSGRFVRMDAEKFGKIPGVTDREYYTNSFHIPVYYDISAWDKIKLEAPYHALTNGGHISYVELDGDPTENLDAFEQVVRCMKESGIGYGSINHPVDRDPVCGYTGIIGDTCPLCGRSEHDGHENFERIRRITGYLVGTVDRFNNAKKAEVRDRVKHSLGTGCGTMEQV</sequence>
<dbReference type="EC" id="1.17.4.2" evidence="5"/>
<comment type="caution">
    <text evidence="5">The sequence shown here is derived from an EMBL/GenBank/DDBJ whole genome shotgun (WGS) entry which is preliminary data.</text>
</comment>
<dbReference type="GO" id="GO:0009265">
    <property type="term" value="P:2'-deoxyribonucleotide biosynthetic process"/>
    <property type="evidence" value="ECO:0007669"/>
    <property type="project" value="TreeGrafter"/>
</dbReference>
<evidence type="ECO:0000313" key="6">
    <source>
        <dbReference type="Proteomes" id="UP000003490"/>
    </source>
</evidence>
<keyword evidence="2 3" id="KW-0067">ATP-binding</keyword>
<protein>
    <submittedName>
        <fullName evidence="5">Anaerobic ribonucleoside-triphosphate reductase</fullName>
        <ecNumber evidence="5">1.17.4.2</ecNumber>
    </submittedName>
</protein>
<dbReference type="InterPro" id="IPR012833">
    <property type="entry name" value="NrdD"/>
</dbReference>
<feature type="domain" description="ATP-cone" evidence="4">
    <location>
        <begin position="15"/>
        <end position="107"/>
    </location>
</feature>
<dbReference type="CDD" id="cd01675">
    <property type="entry name" value="RNR_III"/>
    <property type="match status" value="1"/>
</dbReference>
<dbReference type="eggNOG" id="COG1328">
    <property type="taxonomic scope" value="Bacteria"/>
</dbReference>
<dbReference type="SUPFAM" id="SSF51998">
    <property type="entry name" value="PFL-like glycyl radical enzymes"/>
    <property type="match status" value="1"/>
</dbReference>
<dbReference type="InterPro" id="IPR005144">
    <property type="entry name" value="ATP-cone_dom"/>
</dbReference>
<evidence type="ECO:0000256" key="1">
    <source>
        <dbReference type="ARBA" id="ARBA00022741"/>
    </source>
</evidence>
<dbReference type="Proteomes" id="UP000003490">
    <property type="component" value="Unassembled WGS sequence"/>
</dbReference>
<accession>A7VPC3</accession>
<dbReference type="PANTHER" id="PTHR21075">
    <property type="entry name" value="ANAEROBIC RIBONUCLEOSIDE-TRIPHOSPHATE REDUCTASE"/>
    <property type="match status" value="1"/>
</dbReference>
<keyword evidence="5" id="KW-0560">Oxidoreductase</keyword>
<dbReference type="EMBL" id="ABCB02000012">
    <property type="protein sequence ID" value="EDO62810.1"/>
    <property type="molecule type" value="Genomic_DNA"/>
</dbReference>
<dbReference type="GO" id="GO:0005524">
    <property type="term" value="F:ATP binding"/>
    <property type="evidence" value="ECO:0007669"/>
    <property type="project" value="UniProtKB-UniRule"/>
</dbReference>
<dbReference type="Pfam" id="PF03477">
    <property type="entry name" value="ATP-cone"/>
    <property type="match status" value="1"/>
</dbReference>